<comment type="caution">
    <text evidence="4">The sequence shown here is derived from an EMBL/GenBank/DDBJ whole genome shotgun (WGS) entry which is preliminary data.</text>
</comment>
<name>A0A923RPX4_9FIRM</name>
<evidence type="ECO:0000259" key="3">
    <source>
        <dbReference type="Pfam" id="PF00294"/>
    </source>
</evidence>
<dbReference type="PROSITE" id="PS00584">
    <property type="entry name" value="PFKB_KINASES_2"/>
    <property type="match status" value="1"/>
</dbReference>
<accession>A0A923RPX4</accession>
<dbReference type="PANTHER" id="PTHR10584:SF157">
    <property type="entry name" value="SULFOFRUCTOSE KINASE"/>
    <property type="match status" value="1"/>
</dbReference>
<dbReference type="RefSeq" id="WP_186875475.1">
    <property type="nucleotide sequence ID" value="NZ_JACOPF010000001.1"/>
</dbReference>
<gene>
    <name evidence="4" type="ORF">H8S37_08135</name>
</gene>
<dbReference type="SUPFAM" id="SSF53613">
    <property type="entry name" value="Ribokinase-like"/>
    <property type="match status" value="1"/>
</dbReference>
<evidence type="ECO:0000256" key="2">
    <source>
        <dbReference type="ARBA" id="ARBA00022777"/>
    </source>
</evidence>
<protein>
    <submittedName>
        <fullName evidence="4">Carbohydrate kinase</fullName>
    </submittedName>
</protein>
<keyword evidence="2 4" id="KW-0418">Kinase</keyword>
<reference evidence="4" key="1">
    <citation type="submission" date="2020-08" db="EMBL/GenBank/DDBJ databases">
        <title>Genome public.</title>
        <authorList>
            <person name="Liu C."/>
            <person name="Sun Q."/>
        </authorList>
    </citation>
    <scope>NUCLEOTIDE SEQUENCE</scope>
    <source>
        <strain evidence="4">NSJ-55</strain>
    </source>
</reference>
<dbReference type="Gene3D" id="3.40.1190.20">
    <property type="match status" value="1"/>
</dbReference>
<dbReference type="InterPro" id="IPR002173">
    <property type="entry name" value="Carboh/pur_kinase_PfkB_CS"/>
</dbReference>
<proteinExistence type="predicted"/>
<dbReference type="GO" id="GO:0005829">
    <property type="term" value="C:cytosol"/>
    <property type="evidence" value="ECO:0007669"/>
    <property type="project" value="TreeGrafter"/>
</dbReference>
<dbReference type="EMBL" id="JACOPF010000001">
    <property type="protein sequence ID" value="MBC5688891.1"/>
    <property type="molecule type" value="Genomic_DNA"/>
</dbReference>
<evidence type="ECO:0000313" key="4">
    <source>
        <dbReference type="EMBL" id="MBC5688891.1"/>
    </source>
</evidence>
<dbReference type="Pfam" id="PF00294">
    <property type="entry name" value="PfkB"/>
    <property type="match status" value="1"/>
</dbReference>
<organism evidence="4 5">
    <name type="scientific">Mediterraneibacter hominis</name>
    <dbReference type="NCBI Taxonomy" id="2763054"/>
    <lineage>
        <taxon>Bacteria</taxon>
        <taxon>Bacillati</taxon>
        <taxon>Bacillota</taxon>
        <taxon>Clostridia</taxon>
        <taxon>Lachnospirales</taxon>
        <taxon>Lachnospiraceae</taxon>
        <taxon>Mediterraneibacter</taxon>
    </lineage>
</organism>
<dbReference type="AlphaFoldDB" id="A0A923RPX4"/>
<evidence type="ECO:0000256" key="1">
    <source>
        <dbReference type="ARBA" id="ARBA00022679"/>
    </source>
</evidence>
<sequence>MSIFCIGQSAYDITVPIDRPLIENQKYRVETFKECGGGPALNAACLCAMWGAKTQLVSRIGKDKYGNKLKALLREYGVGTDYLIPDEEIDTPYSLIVSRAENASRTIFNFPGVKADIQYTVPKEKADVILSDGHEPDITLKILKENTNAVSVADAGTLREGTFRVAQKVDYLVCSEDFAKQYTGKTINLKDWKACQEIFTQIEAVNQKTAVVTLGERGLLYRNENGEICHLPACQVQAVDTSGAGDIFHGAFAYGLYKNLSLLENLKQSSVTSALSVQKIGSQAAIPSLEEVIRARIGNKF</sequence>
<dbReference type="GO" id="GO:0016301">
    <property type="term" value="F:kinase activity"/>
    <property type="evidence" value="ECO:0007669"/>
    <property type="project" value="UniProtKB-KW"/>
</dbReference>
<feature type="domain" description="Carbohydrate kinase PfkB" evidence="3">
    <location>
        <begin position="3"/>
        <end position="287"/>
    </location>
</feature>
<keyword evidence="5" id="KW-1185">Reference proteome</keyword>
<dbReference type="InterPro" id="IPR011611">
    <property type="entry name" value="PfkB_dom"/>
</dbReference>
<dbReference type="Proteomes" id="UP000652477">
    <property type="component" value="Unassembled WGS sequence"/>
</dbReference>
<evidence type="ECO:0000313" key="5">
    <source>
        <dbReference type="Proteomes" id="UP000652477"/>
    </source>
</evidence>
<dbReference type="PANTHER" id="PTHR10584">
    <property type="entry name" value="SUGAR KINASE"/>
    <property type="match status" value="1"/>
</dbReference>
<keyword evidence="1" id="KW-0808">Transferase</keyword>
<dbReference type="InterPro" id="IPR029056">
    <property type="entry name" value="Ribokinase-like"/>
</dbReference>